<keyword evidence="2" id="KW-1185">Reference proteome</keyword>
<accession>A0AA36DCM7</accession>
<reference evidence="1" key="1">
    <citation type="submission" date="2023-06" db="EMBL/GenBank/DDBJ databases">
        <authorList>
            <person name="Delattre M."/>
        </authorList>
    </citation>
    <scope>NUCLEOTIDE SEQUENCE</scope>
    <source>
        <strain evidence="1">AF72</strain>
    </source>
</reference>
<dbReference type="Proteomes" id="UP001177023">
    <property type="component" value="Unassembled WGS sequence"/>
</dbReference>
<feature type="non-terminal residue" evidence="1">
    <location>
        <position position="231"/>
    </location>
</feature>
<evidence type="ECO:0000313" key="1">
    <source>
        <dbReference type="EMBL" id="CAJ0585067.1"/>
    </source>
</evidence>
<proteinExistence type="predicted"/>
<name>A0AA36DCM7_9BILA</name>
<protein>
    <submittedName>
        <fullName evidence="1">Uncharacterized protein</fullName>
    </submittedName>
</protein>
<dbReference type="AlphaFoldDB" id="A0AA36DCM7"/>
<comment type="caution">
    <text evidence="1">The sequence shown here is derived from an EMBL/GenBank/DDBJ whole genome shotgun (WGS) entry which is preliminary data.</text>
</comment>
<sequence length="231" mass="26146">MSYACGHTPAFLDVWPVKSIYHPGVEYEKRENVRHRLDHLRPDQHVLIATKNSRGTWKWKEANTGPLGPKGRLPILYACRQSDGLLTWKERRRRKWGIPHCPHDAVRMAMTNQRVCGHTAAILANWPAQSQFVPGITYIQRPHGARRLEGLYEGLHILLAVKNTRGVARWKEAKIGRVAGRRVPVLYGQRTADGSVTWKEQKGRKRGIPRCVHDANRVAGSVGAPNRLLAS</sequence>
<gene>
    <name evidence="1" type="ORF">MSPICULIGERA_LOCUS23099</name>
</gene>
<dbReference type="EMBL" id="CATQJA010002702">
    <property type="protein sequence ID" value="CAJ0585067.1"/>
    <property type="molecule type" value="Genomic_DNA"/>
</dbReference>
<evidence type="ECO:0000313" key="2">
    <source>
        <dbReference type="Proteomes" id="UP001177023"/>
    </source>
</evidence>
<organism evidence="1 2">
    <name type="scientific">Mesorhabditis spiculigera</name>
    <dbReference type="NCBI Taxonomy" id="96644"/>
    <lineage>
        <taxon>Eukaryota</taxon>
        <taxon>Metazoa</taxon>
        <taxon>Ecdysozoa</taxon>
        <taxon>Nematoda</taxon>
        <taxon>Chromadorea</taxon>
        <taxon>Rhabditida</taxon>
        <taxon>Rhabditina</taxon>
        <taxon>Rhabditomorpha</taxon>
        <taxon>Rhabditoidea</taxon>
        <taxon>Rhabditidae</taxon>
        <taxon>Mesorhabditinae</taxon>
        <taxon>Mesorhabditis</taxon>
    </lineage>
</organism>